<feature type="active site" evidence="4">
    <location>
        <position position="439"/>
    </location>
</feature>
<name>A0AAI8K895_9PSED</name>
<evidence type="ECO:0000259" key="6">
    <source>
        <dbReference type="Pfam" id="PF08124"/>
    </source>
</evidence>
<keyword evidence="3" id="KW-0456">Lyase</keyword>
<keyword evidence="2" id="KW-0732">Signal</keyword>
<comment type="similarity">
    <text evidence="1">Belongs to the polysaccharide lyase 8 family.</text>
</comment>
<dbReference type="AlphaFoldDB" id="A0AAI8K895"/>
<sequence length="912" mass="99675">MSDHNDWVQAGDASLSSAGHAKIGETLTAFLLDPNSGQMLARVPYKVPNENESYQHSWTHYFAEAINKANTPLRAGEKNASGGFDTPWSSYRNRLWKPRNSNGVAFSTHPGLSNWVDVGAVDTQLPVAPGLSVRVVVSSLKGPVHETIDLPLDNNSSDPAIWPAKLASLLDERGSLVRIGLGNATTQRIEPQPPGSLNRLWLPRGADLRVQLSVQVSSSWQQDAEQVYQRLCEVMRLQPDEAETAQWLAGLQNGRFADIRYPTSARQADVDPLYLHLERTRLLASCSDAACTKAAADALVFYASSNYQTTNWWHRQIGLARAASAGLVLLADGPQRSRLGGVVDYLQAAANTGLGYTGANQADFAYIQLHWAIAGWKIKQDDSYLSQVAEAVQTVSRLCLPVSLAGAEQGEGIRVDHSFSQHNPAPEGALYSQLYAATYGFVLLNTLFAFKVLLTGVFSLERESVRNIERFMVQGLGWFAQSGFYDFHVCGRAISRGMEGHRSWARWCDVLLADAPQHPELLRTMKARALGQPFDGSAFKGNRAYWTNDYMSHLAAGFALFAKLVSTRTVGTESGNGENLKGYYLGCGSYFAVASGEEYKNIQPLWDWQKLPGTTVEQVPNFAFPLIDWGYGAWGSHDATGVVSNGAAGVASMQLTRGNISDARKSVMAVGEQVYCLGNAGNLNRTRHPVCTTVNQSWLRAKVQVRLRDGRQQTLDQGRLSSEDIAEVIHDGFVYRFLHVTQRVTVDISARTGAWSDINRNGSAKRVRGTVFSLWVEHEKSGLGDYCYSISRSDQPAPPSGQCTLGNAAHVLTGHGLQGAMGTLFTDAEVLVQLEQVQLTLSGPLAFIAEHSDASTLRLTLADLTQKRQSIVVHLNWAGKHTTHTVDLPTDEAQRGKSLTLTLTASGLQSRT</sequence>
<dbReference type="GO" id="GO:0005576">
    <property type="term" value="C:extracellular region"/>
    <property type="evidence" value="ECO:0007669"/>
    <property type="project" value="InterPro"/>
</dbReference>
<proteinExistence type="inferred from homology"/>
<dbReference type="GO" id="GO:0005975">
    <property type="term" value="P:carbohydrate metabolic process"/>
    <property type="evidence" value="ECO:0007669"/>
    <property type="project" value="InterPro"/>
</dbReference>
<feature type="active site" evidence="4">
    <location>
        <position position="422"/>
    </location>
</feature>
<evidence type="ECO:0000256" key="1">
    <source>
        <dbReference type="ARBA" id="ARBA00006699"/>
    </source>
</evidence>
<keyword evidence="9" id="KW-1185">Reference proteome</keyword>
<dbReference type="EMBL" id="CP031641">
    <property type="protein sequence ID" value="AXO86892.1"/>
    <property type="molecule type" value="Genomic_DNA"/>
</dbReference>
<dbReference type="Gene3D" id="1.50.10.100">
    <property type="entry name" value="Chondroitin AC/alginate lyase"/>
    <property type="match status" value="1"/>
</dbReference>
<feature type="domain" description="N-acetylglucosamine binding protein A" evidence="7">
    <location>
        <begin position="7"/>
        <end position="106"/>
    </location>
</feature>
<dbReference type="InterPro" id="IPR011071">
    <property type="entry name" value="Lyase_8-like_C"/>
</dbReference>
<evidence type="ECO:0000259" key="5">
    <source>
        <dbReference type="Pfam" id="PF02278"/>
    </source>
</evidence>
<dbReference type="InterPro" id="IPR014718">
    <property type="entry name" value="GH-type_carb-bd"/>
</dbReference>
<dbReference type="InterPro" id="IPR008929">
    <property type="entry name" value="Chondroitin_lyas"/>
</dbReference>
<evidence type="ECO:0000256" key="4">
    <source>
        <dbReference type="PIRSR" id="PIRSR638970-1"/>
    </source>
</evidence>
<protein>
    <submittedName>
        <fullName evidence="8">Uncharacterized protein</fullName>
    </submittedName>
</protein>
<dbReference type="PANTHER" id="PTHR38481">
    <property type="entry name" value="HYALURONATE LYASE"/>
    <property type="match status" value="1"/>
</dbReference>
<dbReference type="Gene3D" id="2.70.98.10">
    <property type="match status" value="1"/>
</dbReference>
<dbReference type="InterPro" id="IPR011013">
    <property type="entry name" value="Gal_mutarotase_sf_dom"/>
</dbReference>
<evidence type="ECO:0000256" key="3">
    <source>
        <dbReference type="ARBA" id="ARBA00023239"/>
    </source>
</evidence>
<dbReference type="PANTHER" id="PTHR38481:SF1">
    <property type="entry name" value="HYALURONATE LYASE"/>
    <property type="match status" value="1"/>
</dbReference>
<organism evidence="8 9">
    <name type="scientific">Pseudomonas parafulva</name>
    <dbReference type="NCBI Taxonomy" id="157782"/>
    <lineage>
        <taxon>Bacteria</taxon>
        <taxon>Pseudomonadati</taxon>
        <taxon>Pseudomonadota</taxon>
        <taxon>Gammaproteobacteria</taxon>
        <taxon>Pseudomonadales</taxon>
        <taxon>Pseudomonadaceae</taxon>
        <taxon>Pseudomonas</taxon>
    </lineage>
</organism>
<evidence type="ECO:0000259" key="7">
    <source>
        <dbReference type="Pfam" id="PF18416"/>
    </source>
</evidence>
<dbReference type="InterPro" id="IPR003159">
    <property type="entry name" value="Lyase_8_central_dom"/>
</dbReference>
<feature type="active site" evidence="4">
    <location>
        <position position="492"/>
    </location>
</feature>
<dbReference type="Gene3D" id="3.30.70.2150">
    <property type="match status" value="2"/>
</dbReference>
<evidence type="ECO:0000313" key="8">
    <source>
        <dbReference type="EMBL" id="AXO86892.1"/>
    </source>
</evidence>
<feature type="domain" description="Polysaccharide lyase family 8 central" evidence="5">
    <location>
        <begin position="542"/>
        <end position="789"/>
    </location>
</feature>
<dbReference type="InterPro" id="IPR012970">
    <property type="entry name" value="Lyase_8_alpha_N"/>
</dbReference>
<dbReference type="InterPro" id="IPR038970">
    <property type="entry name" value="Lyase_8"/>
</dbReference>
<dbReference type="SUPFAM" id="SSF48230">
    <property type="entry name" value="Chondroitin AC/alginate lyase"/>
    <property type="match status" value="1"/>
</dbReference>
<dbReference type="Pfam" id="PF02278">
    <property type="entry name" value="Lyase_8"/>
    <property type="match status" value="1"/>
</dbReference>
<gene>
    <name evidence="8" type="ORF">DZC75_02280</name>
</gene>
<dbReference type="GO" id="GO:0016837">
    <property type="term" value="F:carbon-oxygen lyase activity, acting on polysaccharides"/>
    <property type="evidence" value="ECO:0007669"/>
    <property type="project" value="UniProtKB-ARBA"/>
</dbReference>
<feature type="domain" description="N-acetylglucosamine binding protein A" evidence="7">
    <location>
        <begin position="115"/>
        <end position="208"/>
    </location>
</feature>
<accession>A0AAI8K895</accession>
<dbReference type="Pfam" id="PF08124">
    <property type="entry name" value="Lyase_8_N"/>
    <property type="match status" value="1"/>
</dbReference>
<dbReference type="RefSeq" id="WP_116887478.1">
    <property type="nucleotide sequence ID" value="NZ_CP031641.1"/>
</dbReference>
<dbReference type="SUPFAM" id="SSF74650">
    <property type="entry name" value="Galactose mutarotase-like"/>
    <property type="match status" value="1"/>
</dbReference>
<dbReference type="Proteomes" id="UP000258127">
    <property type="component" value="Chromosome"/>
</dbReference>
<dbReference type="Gene3D" id="2.60.220.10">
    <property type="entry name" value="Polysaccharide lyase family 8-like, C-terminal"/>
    <property type="match status" value="1"/>
</dbReference>
<reference evidence="8 9" key="1">
    <citation type="submission" date="2018-08" db="EMBL/GenBank/DDBJ databases">
        <authorList>
            <person name="Lee Y."/>
            <person name="Kakembo D."/>
        </authorList>
    </citation>
    <scope>NUCLEOTIDE SEQUENCE [LARGE SCALE GENOMIC DNA]</scope>
    <source>
        <strain evidence="8 9">JBCS1880</strain>
    </source>
</reference>
<feature type="domain" description="Polysaccharide lyase 8 N-terminal alpha-helical" evidence="6">
    <location>
        <begin position="298"/>
        <end position="500"/>
    </location>
</feature>
<dbReference type="InterPro" id="IPR041029">
    <property type="entry name" value="GbpA_2"/>
</dbReference>
<evidence type="ECO:0000313" key="9">
    <source>
        <dbReference type="Proteomes" id="UP000258127"/>
    </source>
</evidence>
<evidence type="ECO:0000256" key="2">
    <source>
        <dbReference type="ARBA" id="ARBA00022729"/>
    </source>
</evidence>
<dbReference type="Pfam" id="PF18416">
    <property type="entry name" value="GbpA_2"/>
    <property type="match status" value="2"/>
</dbReference>
<dbReference type="GO" id="GO:0030246">
    <property type="term" value="F:carbohydrate binding"/>
    <property type="evidence" value="ECO:0007669"/>
    <property type="project" value="InterPro"/>
</dbReference>